<gene>
    <name evidence="5" type="ORF">FHR99_000069</name>
</gene>
<dbReference type="PANTHER" id="PTHR47894">
    <property type="entry name" value="HTH-TYPE TRANSCRIPTIONAL REGULATOR GADX"/>
    <property type="match status" value="1"/>
</dbReference>
<name>A0A7W4W1P7_9GAMM</name>
<dbReference type="InterPro" id="IPR009057">
    <property type="entry name" value="Homeodomain-like_sf"/>
</dbReference>
<keyword evidence="3" id="KW-0804">Transcription</keyword>
<keyword evidence="1" id="KW-0805">Transcription regulation</keyword>
<evidence type="ECO:0000259" key="4">
    <source>
        <dbReference type="PROSITE" id="PS01124"/>
    </source>
</evidence>
<sequence>MMTTTTRPTRHISGAVLSGASELIRELGGAPEAMAEWAGLPSESLADSDIPVDVASVLRFFNTAATDLDCRNIGIMLAARNGLDVFGPLWILLRSARSVQQMLEDLTSNYDMYTRGAALSLQFDEEGAALCWDTVSQLDEDPAQAAEYGFALCVNELRRLMPHFRPRAVQFRHCAPDSLQLHVELFGREISFNQDRNAIYFTRETLNMPMNTANSRSYSLMQSRLRCDASIARAGLNERIENIVRFLLPYSPCTVNEISDATGISVRTLQNRLTQQGTSFKQIKDKVRYDLALKYLQSSDLSLAEISEILGYSELSAFSRSFRRWHGQPASAVRRCAVV</sequence>
<evidence type="ECO:0000313" key="6">
    <source>
        <dbReference type="Proteomes" id="UP000537130"/>
    </source>
</evidence>
<dbReference type="Pfam" id="PF12625">
    <property type="entry name" value="Arabinose_bd"/>
    <property type="match status" value="1"/>
</dbReference>
<protein>
    <submittedName>
        <fullName evidence="5">AraC-like DNA-binding protein</fullName>
    </submittedName>
</protein>
<feature type="domain" description="HTH araC/xylS-type" evidence="4">
    <location>
        <begin position="238"/>
        <end position="336"/>
    </location>
</feature>
<evidence type="ECO:0000256" key="1">
    <source>
        <dbReference type="ARBA" id="ARBA00023015"/>
    </source>
</evidence>
<comment type="caution">
    <text evidence="5">The sequence shown here is derived from an EMBL/GenBank/DDBJ whole genome shotgun (WGS) entry which is preliminary data.</text>
</comment>
<dbReference type="InterPro" id="IPR018060">
    <property type="entry name" value="HTH_AraC"/>
</dbReference>
<keyword evidence="2 5" id="KW-0238">DNA-binding</keyword>
<dbReference type="AlphaFoldDB" id="A0A7W4W1P7"/>
<dbReference type="PROSITE" id="PS01124">
    <property type="entry name" value="HTH_ARAC_FAMILY_2"/>
    <property type="match status" value="1"/>
</dbReference>
<dbReference type="PANTHER" id="PTHR47894:SF4">
    <property type="entry name" value="HTH-TYPE TRANSCRIPTIONAL REGULATOR GADX"/>
    <property type="match status" value="1"/>
</dbReference>
<dbReference type="InterPro" id="IPR032687">
    <property type="entry name" value="AraC-type_N"/>
</dbReference>
<dbReference type="Gene3D" id="1.10.10.60">
    <property type="entry name" value="Homeodomain-like"/>
    <property type="match status" value="1"/>
</dbReference>
<dbReference type="GO" id="GO:0000976">
    <property type="term" value="F:transcription cis-regulatory region binding"/>
    <property type="evidence" value="ECO:0007669"/>
    <property type="project" value="TreeGrafter"/>
</dbReference>
<dbReference type="GO" id="GO:0003700">
    <property type="term" value="F:DNA-binding transcription factor activity"/>
    <property type="evidence" value="ECO:0007669"/>
    <property type="project" value="InterPro"/>
</dbReference>
<proteinExistence type="predicted"/>
<dbReference type="SMART" id="SM00342">
    <property type="entry name" value="HTH_ARAC"/>
    <property type="match status" value="1"/>
</dbReference>
<accession>A0A7W4W1P7</accession>
<dbReference type="SUPFAM" id="SSF46689">
    <property type="entry name" value="Homeodomain-like"/>
    <property type="match status" value="1"/>
</dbReference>
<dbReference type="Proteomes" id="UP000537130">
    <property type="component" value="Unassembled WGS sequence"/>
</dbReference>
<organism evidence="5 6">
    <name type="scientific">Litorivivens lipolytica</name>
    <dbReference type="NCBI Taxonomy" id="1524264"/>
    <lineage>
        <taxon>Bacteria</taxon>
        <taxon>Pseudomonadati</taxon>
        <taxon>Pseudomonadota</taxon>
        <taxon>Gammaproteobacteria</taxon>
        <taxon>Litorivivens</taxon>
    </lineage>
</organism>
<keyword evidence="6" id="KW-1185">Reference proteome</keyword>
<evidence type="ECO:0000313" key="5">
    <source>
        <dbReference type="EMBL" id="MBB3045833.1"/>
    </source>
</evidence>
<reference evidence="5 6" key="1">
    <citation type="submission" date="2020-08" db="EMBL/GenBank/DDBJ databases">
        <title>Genomic Encyclopedia of Type Strains, Phase III (KMG-III): the genomes of soil and plant-associated and newly described type strains.</title>
        <authorList>
            <person name="Whitman W."/>
        </authorList>
    </citation>
    <scope>NUCLEOTIDE SEQUENCE [LARGE SCALE GENOMIC DNA]</scope>
    <source>
        <strain evidence="5 6">CECT 8654</strain>
    </source>
</reference>
<dbReference type="GO" id="GO:0005829">
    <property type="term" value="C:cytosol"/>
    <property type="evidence" value="ECO:0007669"/>
    <property type="project" value="TreeGrafter"/>
</dbReference>
<evidence type="ECO:0000256" key="3">
    <source>
        <dbReference type="ARBA" id="ARBA00023163"/>
    </source>
</evidence>
<dbReference type="Pfam" id="PF12833">
    <property type="entry name" value="HTH_18"/>
    <property type="match status" value="1"/>
</dbReference>
<dbReference type="EMBL" id="JACHWY010000001">
    <property type="protein sequence ID" value="MBB3045833.1"/>
    <property type="molecule type" value="Genomic_DNA"/>
</dbReference>
<evidence type="ECO:0000256" key="2">
    <source>
        <dbReference type="ARBA" id="ARBA00023125"/>
    </source>
</evidence>
<dbReference type="RefSeq" id="WP_183408558.1">
    <property type="nucleotide sequence ID" value="NZ_JACHWY010000001.1"/>
</dbReference>